<dbReference type="InterPro" id="IPR023214">
    <property type="entry name" value="HAD_sf"/>
</dbReference>
<feature type="transmembrane region" description="Helical" evidence="10">
    <location>
        <begin position="698"/>
        <end position="719"/>
    </location>
</feature>
<dbReference type="InterPro" id="IPR059000">
    <property type="entry name" value="ATPase_P-type_domA"/>
</dbReference>
<dbReference type="SUPFAM" id="SSF56784">
    <property type="entry name" value="HAD-like"/>
    <property type="match status" value="1"/>
</dbReference>
<organism evidence="12 13">
    <name type="scientific">Hydrococcus rivularis NIES-593</name>
    <dbReference type="NCBI Taxonomy" id="1921803"/>
    <lineage>
        <taxon>Bacteria</taxon>
        <taxon>Bacillati</taxon>
        <taxon>Cyanobacteriota</taxon>
        <taxon>Cyanophyceae</taxon>
        <taxon>Pleurocapsales</taxon>
        <taxon>Hydrococcaceae</taxon>
        <taxon>Hydrococcus</taxon>
    </lineage>
</organism>
<dbReference type="PRINTS" id="PR00120">
    <property type="entry name" value="HATPASE"/>
</dbReference>
<comment type="subcellular location">
    <subcellularLocation>
        <location evidence="1">Cell membrane</location>
        <topology evidence="1">Multi-pass membrane protein</topology>
    </subcellularLocation>
</comment>
<evidence type="ECO:0000313" key="13">
    <source>
        <dbReference type="Proteomes" id="UP000186868"/>
    </source>
</evidence>
<keyword evidence="5" id="KW-0547">Nucleotide-binding</keyword>
<keyword evidence="3 10" id="KW-0812">Transmembrane</keyword>
<dbReference type="NCBIfam" id="TIGR01494">
    <property type="entry name" value="ATPase_P-type"/>
    <property type="match status" value="2"/>
</dbReference>
<evidence type="ECO:0000256" key="5">
    <source>
        <dbReference type="ARBA" id="ARBA00022741"/>
    </source>
</evidence>
<reference evidence="12 13" key="1">
    <citation type="submission" date="2016-11" db="EMBL/GenBank/DDBJ databases">
        <title>Draft Genome Sequences of Nine Cyanobacterial Strains from Diverse Habitats.</title>
        <authorList>
            <person name="Zhu T."/>
            <person name="Hou S."/>
            <person name="Lu X."/>
            <person name="Hess W.R."/>
        </authorList>
    </citation>
    <scope>NUCLEOTIDE SEQUENCE [LARGE SCALE GENOMIC DNA]</scope>
    <source>
        <strain evidence="12 13">NIES-593</strain>
    </source>
</reference>
<dbReference type="Pfam" id="PF00689">
    <property type="entry name" value="Cation_ATPase_C"/>
    <property type="match status" value="1"/>
</dbReference>
<dbReference type="InterPro" id="IPR036412">
    <property type="entry name" value="HAD-like_sf"/>
</dbReference>
<dbReference type="SUPFAM" id="SSF81665">
    <property type="entry name" value="Calcium ATPase, transmembrane domain M"/>
    <property type="match status" value="1"/>
</dbReference>
<feature type="transmembrane region" description="Helical" evidence="10">
    <location>
        <begin position="278"/>
        <end position="305"/>
    </location>
</feature>
<dbReference type="InterPro" id="IPR006068">
    <property type="entry name" value="ATPase_P-typ_cation-transptr_C"/>
</dbReference>
<keyword evidence="2" id="KW-1003">Cell membrane</keyword>
<dbReference type="PROSITE" id="PS00154">
    <property type="entry name" value="ATPASE_E1_E2"/>
    <property type="match status" value="1"/>
</dbReference>
<name>A0A1U7H8P8_9CYAN</name>
<dbReference type="STRING" id="1921803.NIES593_20635"/>
<dbReference type="SMART" id="SM00831">
    <property type="entry name" value="Cation_ATPase_N"/>
    <property type="match status" value="1"/>
</dbReference>
<keyword evidence="13" id="KW-1185">Reference proteome</keyword>
<dbReference type="GO" id="GO:0005524">
    <property type="term" value="F:ATP binding"/>
    <property type="evidence" value="ECO:0007669"/>
    <property type="project" value="UniProtKB-KW"/>
</dbReference>
<dbReference type="InterPro" id="IPR001757">
    <property type="entry name" value="P_typ_ATPase"/>
</dbReference>
<dbReference type="Proteomes" id="UP000186868">
    <property type="component" value="Unassembled WGS sequence"/>
</dbReference>
<proteinExistence type="predicted"/>
<sequence>MTNANIELLDSLEASSHAITDVLKILSVDRDRGLPASEVERRRQQYGWNRLQQLKRRSNWQIAIEQFKSPIVALLAVAAILSFSFQEWVEGIAILIAILLNAGIGFVTEVKAVNSMESLQKLSRTHAKVRRDGRVQEIPSEEIVPGDIVVFEGGDLVPADLRILEASKLQADESALTGESVPVSKTADTLERDLPLAERTNMLFKGTAITRGTGEGIVVATGMNTELGHISSLTASAKEEVTPLEKRLDKLGQNLIWVTAIIVVLVAIAGILGGKDLYLMIVTAVALAVGAVPEGLPIVATVALARGMWRMAKRNALINRLSAVETLGATSIICTDKTGTLTENRMTVTQIVLESGEVQVTGEALEAKGEFTRQGRKIDPLQEKILRSALEVGVLCNNAHLPESSNDNAIGDPMEVALLVAGAKAGIHKEELLREFPEVREVAFESETKMMATIHKAGDGYRFAVKGASESVLPACTHKLTPEGSQPMSQQDRDYWQERGDRMARDGLRILALAEKTVDNPDAPAYEQLTFLGILGLLDPPRQDAKAAIQECQQAGIRVIMLTGDQPITARQIGLAVGLTSEQEAEARLGKELKNPDELSDQEKLQLRQVPIFARVSPEQKLNLIAIHQQAGAVVAMTGDGVNDAPALKKADIGIAMGKRGTQVAREAADMVLQDDAFPTIVAAIEQGRAIFANIRKFTLYLLSGNTGQIIAVAVASIANLPLPLFPLQILFINAVNDVFPALALGVGEGNLQQMKHPPRPSHEPILTRRHWGAIAGYGIIIAATILGVFILSLRVLALEERRAVTISFLTLAFTRLWHVFNMRDSDSRLFRNEVTQNRFIWLALLICTGLILIAVYVPFLAQVLLIVPPSLEQWGLILGMSTIPLLIIQIWKLFKNRNSRRIAV</sequence>
<evidence type="ECO:0000256" key="4">
    <source>
        <dbReference type="ARBA" id="ARBA00022723"/>
    </source>
</evidence>
<feature type="transmembrane region" description="Helical" evidence="10">
    <location>
        <begin position="804"/>
        <end position="821"/>
    </location>
</feature>
<dbReference type="GO" id="GO:0046872">
    <property type="term" value="F:metal ion binding"/>
    <property type="evidence" value="ECO:0007669"/>
    <property type="project" value="UniProtKB-KW"/>
</dbReference>
<keyword evidence="4" id="KW-0479">Metal-binding</keyword>
<dbReference type="InterPro" id="IPR023298">
    <property type="entry name" value="ATPase_P-typ_TM_dom_sf"/>
</dbReference>
<dbReference type="InterPro" id="IPR018303">
    <property type="entry name" value="ATPase_P-typ_P_site"/>
</dbReference>
<dbReference type="RefSeq" id="WP_073601385.1">
    <property type="nucleotide sequence ID" value="NZ_MRCB01000038.1"/>
</dbReference>
<dbReference type="OrthoDB" id="499468at2"/>
<evidence type="ECO:0000256" key="2">
    <source>
        <dbReference type="ARBA" id="ARBA00022475"/>
    </source>
</evidence>
<dbReference type="SUPFAM" id="SSF81660">
    <property type="entry name" value="Metal cation-transporting ATPase, ATP-binding domain N"/>
    <property type="match status" value="1"/>
</dbReference>
<dbReference type="GO" id="GO:0046873">
    <property type="term" value="F:metal ion transmembrane transporter activity"/>
    <property type="evidence" value="ECO:0007669"/>
    <property type="project" value="UniProtKB-ARBA"/>
</dbReference>
<dbReference type="Gene3D" id="1.20.1110.10">
    <property type="entry name" value="Calcium-transporting ATPase, transmembrane domain"/>
    <property type="match status" value="1"/>
</dbReference>
<dbReference type="GO" id="GO:0005886">
    <property type="term" value="C:plasma membrane"/>
    <property type="evidence" value="ECO:0007669"/>
    <property type="project" value="UniProtKB-SubCell"/>
</dbReference>
<dbReference type="SFLD" id="SFLDF00027">
    <property type="entry name" value="p-type_atpase"/>
    <property type="match status" value="1"/>
</dbReference>
<keyword evidence="9 10" id="KW-0472">Membrane</keyword>
<dbReference type="Gene3D" id="2.70.150.10">
    <property type="entry name" value="Calcium-transporting ATPase, cytoplasmic transduction domain A"/>
    <property type="match status" value="1"/>
</dbReference>
<dbReference type="EMBL" id="MRCB01000038">
    <property type="protein sequence ID" value="OKH19676.1"/>
    <property type="molecule type" value="Genomic_DNA"/>
</dbReference>
<accession>A0A1U7H8P8</accession>
<evidence type="ECO:0000256" key="8">
    <source>
        <dbReference type="ARBA" id="ARBA00022989"/>
    </source>
</evidence>
<evidence type="ECO:0000256" key="6">
    <source>
        <dbReference type="ARBA" id="ARBA00022840"/>
    </source>
</evidence>
<evidence type="ECO:0000256" key="9">
    <source>
        <dbReference type="ARBA" id="ARBA00023136"/>
    </source>
</evidence>
<dbReference type="GO" id="GO:0016887">
    <property type="term" value="F:ATP hydrolysis activity"/>
    <property type="evidence" value="ECO:0007669"/>
    <property type="project" value="InterPro"/>
</dbReference>
<evidence type="ECO:0000256" key="7">
    <source>
        <dbReference type="ARBA" id="ARBA00022967"/>
    </source>
</evidence>
<dbReference type="FunFam" id="2.70.150.10:FF:000016">
    <property type="entry name" value="Calcium-transporting P-type ATPase putative"/>
    <property type="match status" value="1"/>
</dbReference>
<feature type="transmembrane region" description="Helical" evidence="10">
    <location>
        <begin position="874"/>
        <end position="895"/>
    </location>
</feature>
<keyword evidence="7" id="KW-1278">Translocase</keyword>
<dbReference type="GO" id="GO:0015662">
    <property type="term" value="F:P-type ion transporter activity"/>
    <property type="evidence" value="ECO:0007669"/>
    <property type="project" value="UniProtKB-ARBA"/>
</dbReference>
<dbReference type="GO" id="GO:0098662">
    <property type="term" value="P:inorganic cation transmembrane transport"/>
    <property type="evidence" value="ECO:0007669"/>
    <property type="project" value="UniProtKB-ARBA"/>
</dbReference>
<evidence type="ECO:0000256" key="3">
    <source>
        <dbReference type="ARBA" id="ARBA00022692"/>
    </source>
</evidence>
<dbReference type="Pfam" id="PF13246">
    <property type="entry name" value="Cation_ATPase"/>
    <property type="match status" value="1"/>
</dbReference>
<dbReference type="InterPro" id="IPR023299">
    <property type="entry name" value="ATPase_P-typ_cyto_dom_N"/>
</dbReference>
<dbReference type="SFLD" id="SFLDG00002">
    <property type="entry name" value="C1.7:_P-type_atpase_like"/>
    <property type="match status" value="1"/>
</dbReference>
<feature type="transmembrane region" description="Helical" evidence="10">
    <location>
        <begin position="255"/>
        <end position="272"/>
    </location>
</feature>
<feature type="transmembrane region" description="Helical" evidence="10">
    <location>
        <begin position="772"/>
        <end position="798"/>
    </location>
</feature>
<gene>
    <name evidence="12" type="ORF">NIES593_20635</name>
</gene>
<dbReference type="GO" id="GO:0019829">
    <property type="term" value="F:ATPase-coupled monoatomic cation transmembrane transporter activity"/>
    <property type="evidence" value="ECO:0007669"/>
    <property type="project" value="UniProtKB-ARBA"/>
</dbReference>
<dbReference type="InterPro" id="IPR044492">
    <property type="entry name" value="P_typ_ATPase_HD_dom"/>
</dbReference>
<dbReference type="InterPro" id="IPR008250">
    <property type="entry name" value="ATPase_P-typ_transduc_dom_A_sf"/>
</dbReference>
<dbReference type="InterPro" id="IPR004014">
    <property type="entry name" value="ATPase_P-typ_cation-transptr_N"/>
</dbReference>
<feature type="domain" description="Cation-transporting P-type ATPase N-terminal" evidence="11">
    <location>
        <begin position="13"/>
        <end position="87"/>
    </location>
</feature>
<protein>
    <submittedName>
        <fullName evidence="12">ATPase</fullName>
    </submittedName>
</protein>
<evidence type="ECO:0000313" key="12">
    <source>
        <dbReference type="EMBL" id="OKH19676.1"/>
    </source>
</evidence>
<evidence type="ECO:0000256" key="10">
    <source>
        <dbReference type="SAM" id="Phobius"/>
    </source>
</evidence>
<feature type="transmembrane region" description="Helical" evidence="10">
    <location>
        <begin position="91"/>
        <end position="114"/>
    </location>
</feature>
<dbReference type="PANTHER" id="PTHR42861">
    <property type="entry name" value="CALCIUM-TRANSPORTING ATPASE"/>
    <property type="match status" value="1"/>
</dbReference>
<feature type="transmembrane region" description="Helical" evidence="10">
    <location>
        <begin position="67"/>
        <end position="85"/>
    </location>
</feature>
<dbReference type="Pfam" id="PF00122">
    <property type="entry name" value="E1-E2_ATPase"/>
    <property type="match status" value="1"/>
</dbReference>
<comment type="caution">
    <text evidence="12">The sequence shown here is derived from an EMBL/GenBank/DDBJ whole genome shotgun (WGS) entry which is preliminary data.</text>
</comment>
<feature type="transmembrane region" description="Helical" evidence="10">
    <location>
        <begin position="842"/>
        <end position="868"/>
    </location>
</feature>
<dbReference type="SUPFAM" id="SSF81653">
    <property type="entry name" value="Calcium ATPase, transduction domain A"/>
    <property type="match status" value="1"/>
</dbReference>
<dbReference type="Pfam" id="PF00690">
    <property type="entry name" value="Cation_ATPase_N"/>
    <property type="match status" value="1"/>
</dbReference>
<keyword evidence="8 10" id="KW-1133">Transmembrane helix</keyword>
<evidence type="ECO:0000256" key="1">
    <source>
        <dbReference type="ARBA" id="ARBA00004651"/>
    </source>
</evidence>
<feature type="transmembrane region" description="Helical" evidence="10">
    <location>
        <begin position="731"/>
        <end position="752"/>
    </location>
</feature>
<keyword evidence="6" id="KW-0067">ATP-binding</keyword>
<dbReference type="AlphaFoldDB" id="A0A1U7H8P8"/>
<dbReference type="Gene3D" id="3.40.1110.10">
    <property type="entry name" value="Calcium-transporting ATPase, cytoplasmic domain N"/>
    <property type="match status" value="1"/>
</dbReference>
<evidence type="ECO:0000259" key="11">
    <source>
        <dbReference type="SMART" id="SM00831"/>
    </source>
</evidence>
<dbReference type="PRINTS" id="PR00119">
    <property type="entry name" value="CATATPASE"/>
</dbReference>
<dbReference type="Gene3D" id="3.40.50.1000">
    <property type="entry name" value="HAD superfamily/HAD-like"/>
    <property type="match status" value="1"/>
</dbReference>
<dbReference type="SFLD" id="SFLDS00003">
    <property type="entry name" value="Haloacid_Dehalogenase"/>
    <property type="match status" value="1"/>
</dbReference>